<dbReference type="Gene3D" id="3.40.50.300">
    <property type="entry name" value="P-loop containing nucleotide triphosphate hydrolases"/>
    <property type="match status" value="2"/>
</dbReference>
<dbReference type="InterPro" id="IPR003688">
    <property type="entry name" value="TraG/VirD4"/>
</dbReference>
<evidence type="ECO:0000256" key="6">
    <source>
        <dbReference type="ARBA" id="ARBA00023136"/>
    </source>
</evidence>
<dbReference type="Proteomes" id="UP000623269">
    <property type="component" value="Unassembled WGS sequence"/>
</dbReference>
<dbReference type="GO" id="GO:0005886">
    <property type="term" value="C:plasma membrane"/>
    <property type="evidence" value="ECO:0007669"/>
    <property type="project" value="UniProtKB-SubCell"/>
</dbReference>
<dbReference type="PANTHER" id="PTHR37937:SF1">
    <property type="entry name" value="CONJUGATIVE TRANSFER: DNA TRANSPORT"/>
    <property type="match status" value="1"/>
</dbReference>
<organism evidence="8 9">
    <name type="scientific">Mobilitalea sibirica</name>
    <dbReference type="NCBI Taxonomy" id="1462919"/>
    <lineage>
        <taxon>Bacteria</taxon>
        <taxon>Bacillati</taxon>
        <taxon>Bacillota</taxon>
        <taxon>Clostridia</taxon>
        <taxon>Lachnospirales</taxon>
        <taxon>Lachnospiraceae</taxon>
        <taxon>Mobilitalea</taxon>
    </lineage>
</organism>
<dbReference type="CDD" id="cd01127">
    <property type="entry name" value="TrwB_TraG_TraD_VirD4"/>
    <property type="match status" value="1"/>
</dbReference>
<keyword evidence="3" id="KW-1003">Cell membrane</keyword>
<keyword evidence="6 7" id="KW-0472">Membrane</keyword>
<dbReference type="Pfam" id="PF02534">
    <property type="entry name" value="T4SS-DNA_transf"/>
    <property type="match status" value="1"/>
</dbReference>
<evidence type="ECO:0000256" key="1">
    <source>
        <dbReference type="ARBA" id="ARBA00004651"/>
    </source>
</evidence>
<evidence type="ECO:0000256" key="4">
    <source>
        <dbReference type="ARBA" id="ARBA00022692"/>
    </source>
</evidence>
<dbReference type="RefSeq" id="WP_197662797.1">
    <property type="nucleotide sequence ID" value="NZ_JAEAGR010000026.1"/>
</dbReference>
<comment type="subcellular location">
    <subcellularLocation>
        <location evidence="1">Cell membrane</location>
        <topology evidence="1">Multi-pass membrane protein</topology>
    </subcellularLocation>
</comment>
<evidence type="ECO:0000256" key="7">
    <source>
        <dbReference type="SAM" id="Phobius"/>
    </source>
</evidence>
<comment type="similarity">
    <text evidence="2">Belongs to the VirD4/TraG family.</text>
</comment>
<dbReference type="InterPro" id="IPR051539">
    <property type="entry name" value="T4SS-coupling_protein"/>
</dbReference>
<keyword evidence="9" id="KW-1185">Reference proteome</keyword>
<dbReference type="InterPro" id="IPR027417">
    <property type="entry name" value="P-loop_NTPase"/>
</dbReference>
<accession>A0A8J7L0J5</accession>
<dbReference type="SUPFAM" id="SSF52540">
    <property type="entry name" value="P-loop containing nucleoside triphosphate hydrolases"/>
    <property type="match status" value="1"/>
</dbReference>
<evidence type="ECO:0000256" key="3">
    <source>
        <dbReference type="ARBA" id="ARBA00022475"/>
    </source>
</evidence>
<dbReference type="PANTHER" id="PTHR37937">
    <property type="entry name" value="CONJUGATIVE TRANSFER: DNA TRANSPORT"/>
    <property type="match status" value="1"/>
</dbReference>
<protein>
    <submittedName>
        <fullName evidence="8">Type IV secretory system conjugative DNA transfer family protein</fullName>
    </submittedName>
</protein>
<evidence type="ECO:0000256" key="5">
    <source>
        <dbReference type="ARBA" id="ARBA00022989"/>
    </source>
</evidence>
<evidence type="ECO:0000313" key="9">
    <source>
        <dbReference type="Proteomes" id="UP000623269"/>
    </source>
</evidence>
<proteinExistence type="inferred from homology"/>
<evidence type="ECO:0000256" key="2">
    <source>
        <dbReference type="ARBA" id="ARBA00008806"/>
    </source>
</evidence>
<dbReference type="AlphaFoldDB" id="A0A8J7L0J5"/>
<feature type="transmembrane region" description="Helical" evidence="7">
    <location>
        <begin position="74"/>
        <end position="92"/>
    </location>
</feature>
<keyword evidence="5 7" id="KW-1133">Transmembrane helix</keyword>
<name>A0A8J7L0J5_9FIRM</name>
<sequence length="524" mass="58704">MFFLNDSVAKLISKNVKGRIGIYIHNYIMAGIYFLIGIGLNKILMMLMGISKSEFKKYISMPTSEFKTLLKEPYFIVLIAMILIFFILLIGGEHRAKKYFNMAKASKNQNFGKARFSDISEILKTGLTGDGIIFGKINKKIISKPPTVEGHVLITGGTGTGKSRGVVIPTLLRWQGAALVMDIKGELSKKTSDRRKVFGKVYVFNPEGEGDCYDPIVQCKTIDQAQDLARTLIPIPEKGEPFWAQSAQAILSAFVYEGAYTNKTLPEIAETLCTTPITELVEHCRNSDIREVRILASITYDLPEKTLGGIMGELKSKLITIATDQNIHKATRKSDWSPETLEEGATVYLRVSEHLIEQYKGLLTVIISQVLKHLSKREERKEPPILIAIDETPRLSKIDGLTNALATLRSRNVHIMCVIQSMAQLDKIYGKDERKVIADNCRFKFILSATDPETQKYFSDLAGQKTVMAKGESFSTSAWGSSKSEQGTPLIRPEEWANLEQPILLAPRLQPVKLDLAFWDIEKF</sequence>
<keyword evidence="4 7" id="KW-0812">Transmembrane</keyword>
<comment type="caution">
    <text evidence="8">The sequence shown here is derived from an EMBL/GenBank/DDBJ whole genome shotgun (WGS) entry which is preliminary data.</text>
</comment>
<reference evidence="8" key="1">
    <citation type="submission" date="2020-12" db="EMBL/GenBank/DDBJ databases">
        <title>M. sibirica DSM 26468T genome.</title>
        <authorList>
            <person name="Thieme N."/>
            <person name="Rettenmaier R."/>
            <person name="Zverlov V."/>
            <person name="Liebl W."/>
        </authorList>
    </citation>
    <scope>NUCLEOTIDE SEQUENCE</scope>
    <source>
        <strain evidence="8">DSM 26468</strain>
    </source>
</reference>
<dbReference type="EMBL" id="JAEAGR010000026">
    <property type="protein sequence ID" value="MBH1942543.1"/>
    <property type="molecule type" value="Genomic_DNA"/>
</dbReference>
<evidence type="ECO:0000313" key="8">
    <source>
        <dbReference type="EMBL" id="MBH1942543.1"/>
    </source>
</evidence>
<feature type="transmembrane region" description="Helical" evidence="7">
    <location>
        <begin position="20"/>
        <end position="40"/>
    </location>
</feature>
<gene>
    <name evidence="8" type="ORF">I5677_16750</name>
</gene>